<accession>A0A2Z5TH65</accession>
<dbReference type="EMBL" id="AP018161">
    <property type="protein sequence ID" value="BBA85133.1"/>
    <property type="molecule type" value="Genomic_DNA"/>
</dbReference>
<dbReference type="AlphaFoldDB" id="A0A2Z5TH65"/>
<evidence type="ECO:0000313" key="2">
    <source>
        <dbReference type="Proteomes" id="UP000289537"/>
    </source>
</evidence>
<name>A0A2Z5TH65_9GAMM</name>
<keyword evidence="1" id="KW-0436">Ligase</keyword>
<dbReference type="Proteomes" id="UP000289537">
    <property type="component" value="Chromosome"/>
</dbReference>
<gene>
    <name evidence="1" type="primary">glyS</name>
    <name evidence="1" type="ORF">NARRFE1_01980</name>
</gene>
<protein>
    <submittedName>
        <fullName evidence="1">Glycyl-tRNA synthetase beta subunit</fullName>
    </submittedName>
</protein>
<reference evidence="1 2" key="1">
    <citation type="journal article" date="2017" name="Proc. Natl. Acad. Sci. U.S.A.">
        <title>Small genome symbiont underlies cuticle hardness in beetles.</title>
        <authorList>
            <person name="Anbutsu H."/>
            <person name="Moriyama M."/>
            <person name="Nikoh N."/>
            <person name="Hosokawa T."/>
            <person name="Futahashi R."/>
            <person name="Tanahashi M."/>
            <person name="Meng X.Y."/>
            <person name="Kuriwada T."/>
            <person name="Mori N."/>
            <person name="Oshima K."/>
            <person name="Hattori M."/>
            <person name="Fujie M."/>
            <person name="Satoh N."/>
            <person name="Maeda T."/>
            <person name="Shigenobu S."/>
            <person name="Koga R."/>
            <person name="Fukatsu T."/>
        </authorList>
    </citation>
    <scope>NUCLEOTIDE SEQUENCE [LARGE SCALE GENOMIC DNA]</scope>
    <source>
        <strain evidence="1">NARRFE1</strain>
    </source>
</reference>
<sequence>MKSNFLIEFYIEKMPCSFMFYICKLLNDKILISMNKEFLFFKKEIKFYSRNRILFIFEDLNYYLKNFYCYKYLDIEKINKKIIKSNKILFKDYKFYILRYNNFNKNIIFFIINFLKTILYNIKKININENIFFFINSIKKINIIINNRLFIFYIDNNSINNINYYESKSFKINDYLINIKKKNKLILDYNLRKNRLLRIIRNKLKVIKNSFINFKNKKNIINNLSLLLEYPKVYIIKLNFKVSKNFINIYKYIINNKFKSLEVYINNSITNYILFFTNNNIKKKNIFISNVTNNINNYFNDIFNLINIDNRLNFNLIKKKKNINLYNSLYNKYIRIKKNFIFLYKYIIYYDINNNFLIDFLKFIFLDKFYSVTNLSYEYNNIHYIICLYYYNKSKNKSKIIKNNFYNIFYIKKKNIYNIYKNVYIYLYILLDEFDNIIMIIYNNKNYVKNIQKTDILEFRKSLNIIINILINNKILIHLKYLLKSILNLYNLLNFNEIFNLLINLIYKRIYNFYVKNNLIDKNIFLSLINNIYYIKNNFILYNLNYNIEELKKFIVKNKYLFSKILFFYKRIDKLILSLEKKVYLNNIIINYSLLKTYKEKKIFNLILDIYIYNNKNIYFYNNSKLYNKIYNLLLKTNLFLNKFNISESKMYFINRLKILKNVIYIIKYNINLSFYQ</sequence>
<organism evidence="1 2">
    <name type="scientific">endosymbiont of Rhynchophorus ferrugineus</name>
    <dbReference type="NCBI Taxonomy" id="1972133"/>
    <lineage>
        <taxon>Bacteria</taxon>
        <taxon>Pseudomonadati</taxon>
        <taxon>Pseudomonadota</taxon>
        <taxon>Gammaproteobacteria</taxon>
        <taxon>Candidatus Nardonella</taxon>
    </lineage>
</organism>
<keyword evidence="2" id="KW-1185">Reference proteome</keyword>
<proteinExistence type="predicted"/>
<dbReference type="GO" id="GO:0004812">
    <property type="term" value="F:aminoacyl-tRNA ligase activity"/>
    <property type="evidence" value="ECO:0007669"/>
    <property type="project" value="UniProtKB-KW"/>
</dbReference>
<evidence type="ECO:0000313" key="1">
    <source>
        <dbReference type="EMBL" id="BBA85133.1"/>
    </source>
</evidence>
<dbReference type="RefSeq" id="WP_148708480.1">
    <property type="nucleotide sequence ID" value="NZ_AP018161.1"/>
</dbReference>
<keyword evidence="1" id="KW-0030">Aminoacyl-tRNA synthetase</keyword>
<dbReference type="KEGG" id="eor:NARRFE1_01980"/>